<organism evidence="6 7">
    <name type="scientific">Novosphingobium kalidii</name>
    <dbReference type="NCBI Taxonomy" id="3230299"/>
    <lineage>
        <taxon>Bacteria</taxon>
        <taxon>Pseudomonadati</taxon>
        <taxon>Pseudomonadota</taxon>
        <taxon>Alphaproteobacteria</taxon>
        <taxon>Sphingomonadales</taxon>
        <taxon>Sphingomonadaceae</taxon>
        <taxon>Novosphingobium</taxon>
    </lineage>
</organism>
<keyword evidence="7" id="KW-1185">Reference proteome</keyword>
<evidence type="ECO:0000259" key="5">
    <source>
        <dbReference type="PROSITE" id="PS51078"/>
    </source>
</evidence>
<evidence type="ECO:0000313" key="7">
    <source>
        <dbReference type="Proteomes" id="UP001548713"/>
    </source>
</evidence>
<dbReference type="PROSITE" id="PS51078">
    <property type="entry name" value="ICLR_ED"/>
    <property type="match status" value="1"/>
</dbReference>
<evidence type="ECO:0000256" key="3">
    <source>
        <dbReference type="ARBA" id="ARBA00023163"/>
    </source>
</evidence>
<proteinExistence type="predicted"/>
<feature type="domain" description="HTH iclR-type" evidence="4">
    <location>
        <begin position="22"/>
        <end position="84"/>
    </location>
</feature>
<dbReference type="RefSeq" id="WP_353984591.1">
    <property type="nucleotide sequence ID" value="NZ_JBEWLY010000018.1"/>
</dbReference>
<dbReference type="InterPro" id="IPR050707">
    <property type="entry name" value="HTH_MetabolicPath_Reg"/>
</dbReference>
<accession>A0ABV2D2L3</accession>
<keyword evidence="2" id="KW-0238">DNA-binding</keyword>
<reference evidence="6 7" key="1">
    <citation type="submission" date="2024-07" db="EMBL/GenBank/DDBJ databases">
        <title>Novosphingobium kalidii RD2P27.</title>
        <authorList>
            <person name="Sun J.-Q."/>
        </authorList>
    </citation>
    <scope>NUCLEOTIDE SEQUENCE [LARGE SCALE GENOMIC DNA]</scope>
    <source>
        <strain evidence="6 7">RD2P27</strain>
    </source>
</reference>
<comment type="caution">
    <text evidence="6">The sequence shown here is derived from an EMBL/GenBank/DDBJ whole genome shotgun (WGS) entry which is preliminary data.</text>
</comment>
<evidence type="ECO:0000256" key="1">
    <source>
        <dbReference type="ARBA" id="ARBA00023015"/>
    </source>
</evidence>
<dbReference type="PANTHER" id="PTHR30136:SF24">
    <property type="entry name" value="HTH-TYPE TRANSCRIPTIONAL REPRESSOR ALLR"/>
    <property type="match status" value="1"/>
</dbReference>
<evidence type="ECO:0000313" key="6">
    <source>
        <dbReference type="EMBL" id="MET1756100.1"/>
    </source>
</evidence>
<dbReference type="CDD" id="cd00090">
    <property type="entry name" value="HTH_ARSR"/>
    <property type="match status" value="1"/>
</dbReference>
<dbReference type="SMART" id="SM00346">
    <property type="entry name" value="HTH_ICLR"/>
    <property type="match status" value="1"/>
</dbReference>
<dbReference type="Gene3D" id="1.10.10.10">
    <property type="entry name" value="Winged helix-like DNA-binding domain superfamily/Winged helix DNA-binding domain"/>
    <property type="match status" value="1"/>
</dbReference>
<name>A0ABV2D2L3_9SPHN</name>
<evidence type="ECO:0000259" key="4">
    <source>
        <dbReference type="PROSITE" id="PS51077"/>
    </source>
</evidence>
<dbReference type="InterPro" id="IPR029016">
    <property type="entry name" value="GAF-like_dom_sf"/>
</dbReference>
<dbReference type="InterPro" id="IPR036390">
    <property type="entry name" value="WH_DNA-bd_sf"/>
</dbReference>
<dbReference type="Pfam" id="PF01614">
    <property type="entry name" value="IclR_C"/>
    <property type="match status" value="1"/>
</dbReference>
<feature type="domain" description="IclR-ED" evidence="5">
    <location>
        <begin position="85"/>
        <end position="266"/>
    </location>
</feature>
<evidence type="ECO:0000256" key="2">
    <source>
        <dbReference type="ARBA" id="ARBA00023125"/>
    </source>
</evidence>
<sequence>MKSDQHPGTDSQLTTSLKASKAPAISRAAAILRLLGKRSQPMGVQAIARELGLVPSTCLYVLRALTEEELVAFDPDTKRYALDAGVLTLARQWLRHDQFHELAQPLLDRLAREFGLTTLGAQLFGLDHIIVTAMSQSGEAFQLSTQVGSRFPALVSATGRCIAAFGGWPDAQLKPRFGKLRWDEAPSWEEWKAQVAEARETGIAVDAGHYISGVTVVAAPVWKAPGRPSHALVAIGIGSAMRGEGLPRLKETLLAASRSLSDQLSG</sequence>
<dbReference type="InterPro" id="IPR011991">
    <property type="entry name" value="ArsR-like_HTH"/>
</dbReference>
<dbReference type="InterPro" id="IPR005471">
    <property type="entry name" value="Tscrpt_reg_IclR_N"/>
</dbReference>
<dbReference type="Gene3D" id="3.30.450.40">
    <property type="match status" value="1"/>
</dbReference>
<dbReference type="Proteomes" id="UP001548713">
    <property type="component" value="Unassembled WGS sequence"/>
</dbReference>
<dbReference type="PANTHER" id="PTHR30136">
    <property type="entry name" value="HELIX-TURN-HELIX TRANSCRIPTIONAL REGULATOR, ICLR FAMILY"/>
    <property type="match status" value="1"/>
</dbReference>
<dbReference type="PROSITE" id="PS51077">
    <property type="entry name" value="HTH_ICLR"/>
    <property type="match status" value="1"/>
</dbReference>
<dbReference type="InterPro" id="IPR036388">
    <property type="entry name" value="WH-like_DNA-bd_sf"/>
</dbReference>
<dbReference type="Pfam" id="PF09339">
    <property type="entry name" value="HTH_IclR"/>
    <property type="match status" value="1"/>
</dbReference>
<dbReference type="SUPFAM" id="SSF55781">
    <property type="entry name" value="GAF domain-like"/>
    <property type="match status" value="1"/>
</dbReference>
<keyword evidence="1" id="KW-0805">Transcription regulation</keyword>
<dbReference type="EMBL" id="JBEWLY010000018">
    <property type="protein sequence ID" value="MET1756100.1"/>
    <property type="molecule type" value="Genomic_DNA"/>
</dbReference>
<gene>
    <name evidence="6" type="ORF">ABVV53_11630</name>
</gene>
<dbReference type="SUPFAM" id="SSF46785">
    <property type="entry name" value="Winged helix' DNA-binding domain"/>
    <property type="match status" value="1"/>
</dbReference>
<protein>
    <submittedName>
        <fullName evidence="6">IclR family transcriptional regulator</fullName>
    </submittedName>
</protein>
<keyword evidence="3" id="KW-0804">Transcription</keyword>
<dbReference type="InterPro" id="IPR014757">
    <property type="entry name" value="Tscrpt_reg_IclR_C"/>
</dbReference>